<dbReference type="EMBL" id="JBBWRZ010000002">
    <property type="protein sequence ID" value="KAK8244528.1"/>
    <property type="molecule type" value="Genomic_DNA"/>
</dbReference>
<accession>A0ABR1Z1Q5</accession>
<protein>
    <submittedName>
        <fullName evidence="2">Uncharacterized protein</fullName>
    </submittedName>
</protein>
<feature type="region of interest" description="Disordered" evidence="1">
    <location>
        <begin position="12"/>
        <end position="32"/>
    </location>
</feature>
<feature type="compositionally biased region" description="Basic and acidic residues" evidence="1">
    <location>
        <begin position="12"/>
        <end position="26"/>
    </location>
</feature>
<comment type="caution">
    <text evidence="2">The sequence shown here is derived from an EMBL/GenBank/DDBJ whole genome shotgun (WGS) entry which is preliminary data.</text>
</comment>
<name>A0ABR1Z1Q5_9PEZI</name>
<proteinExistence type="predicted"/>
<gene>
    <name evidence="2" type="ORF">HDK90DRAFT_508230</name>
</gene>
<dbReference type="Proteomes" id="UP001492380">
    <property type="component" value="Unassembled WGS sequence"/>
</dbReference>
<evidence type="ECO:0000256" key="1">
    <source>
        <dbReference type="SAM" id="MobiDB-lite"/>
    </source>
</evidence>
<evidence type="ECO:0000313" key="2">
    <source>
        <dbReference type="EMBL" id="KAK8244528.1"/>
    </source>
</evidence>
<feature type="compositionally biased region" description="Low complexity" evidence="1">
    <location>
        <begin position="128"/>
        <end position="139"/>
    </location>
</feature>
<keyword evidence="3" id="KW-1185">Reference proteome</keyword>
<feature type="region of interest" description="Disordered" evidence="1">
    <location>
        <begin position="119"/>
        <end position="139"/>
    </location>
</feature>
<reference evidence="2 3" key="1">
    <citation type="submission" date="2024-04" db="EMBL/GenBank/DDBJ databases">
        <title>Phyllosticta paracitricarpa is synonymous to the EU quarantine fungus P. citricarpa based on phylogenomic analyses.</title>
        <authorList>
            <consortium name="Lawrence Berkeley National Laboratory"/>
            <person name="Van Ingen-Buijs V.A."/>
            <person name="Van Westerhoven A.C."/>
            <person name="Haridas S."/>
            <person name="Skiadas P."/>
            <person name="Martin F."/>
            <person name="Groenewald J.Z."/>
            <person name="Crous P.W."/>
            <person name="Seidl M.F."/>
        </authorList>
    </citation>
    <scope>NUCLEOTIDE SEQUENCE [LARGE SCALE GENOMIC DNA]</scope>
    <source>
        <strain evidence="2 3">CBS 123374</strain>
    </source>
</reference>
<sequence>MVTRRRPLIKASVHDPDTPVKPDIPLDKPAQASHTRVKPAALLDKRDQLRLALAILNLLLFSLDLATTAEWIHFGCAVSSLILQQLDERFEAGEHGGVRLAYTVTRDLLFLSLVFKPTSSGQPQLEHTTTSQTPAPTSPKVAKISHLAQVLEKLANKVVANQSMPLPHSTHTTSQLLSSPTSPKVAEASHLAQFLEQLAKNIVAKQSIRLPHSAHTTSQVLSSPTSTPIPFADRPVALCRHDWYGQRFRQLCSSADPVACMKLLKDLCRVKPAMNGYRTETGG</sequence>
<organism evidence="2 3">
    <name type="scientific">Phyllosticta capitalensis</name>
    <dbReference type="NCBI Taxonomy" id="121624"/>
    <lineage>
        <taxon>Eukaryota</taxon>
        <taxon>Fungi</taxon>
        <taxon>Dikarya</taxon>
        <taxon>Ascomycota</taxon>
        <taxon>Pezizomycotina</taxon>
        <taxon>Dothideomycetes</taxon>
        <taxon>Dothideomycetes incertae sedis</taxon>
        <taxon>Botryosphaeriales</taxon>
        <taxon>Phyllostictaceae</taxon>
        <taxon>Phyllosticta</taxon>
    </lineage>
</organism>
<evidence type="ECO:0000313" key="3">
    <source>
        <dbReference type="Proteomes" id="UP001492380"/>
    </source>
</evidence>